<evidence type="ECO:0000313" key="3">
    <source>
        <dbReference type="Proteomes" id="UP000645966"/>
    </source>
</evidence>
<keyword evidence="3" id="KW-1185">Reference proteome</keyword>
<dbReference type="EMBL" id="JAEIOS010000011">
    <property type="protein sequence ID" value="MBI8988983.1"/>
    <property type="molecule type" value="Genomic_DNA"/>
</dbReference>
<accession>A0A934I821</accession>
<organism evidence="2 3">
    <name type="scientific">Corynebacterium meridianum</name>
    <dbReference type="NCBI Taxonomy" id="2765363"/>
    <lineage>
        <taxon>Bacteria</taxon>
        <taxon>Bacillati</taxon>
        <taxon>Actinomycetota</taxon>
        <taxon>Actinomycetes</taxon>
        <taxon>Mycobacteriales</taxon>
        <taxon>Corynebacteriaceae</taxon>
        <taxon>Corynebacterium</taxon>
    </lineage>
</organism>
<proteinExistence type="predicted"/>
<dbReference type="AlphaFoldDB" id="A0A934I821"/>
<dbReference type="RefSeq" id="WP_198738009.1">
    <property type="nucleotide sequence ID" value="NZ_JAEIOS010000011.1"/>
</dbReference>
<keyword evidence="1" id="KW-1133">Transmembrane helix</keyword>
<evidence type="ECO:0000313" key="2">
    <source>
        <dbReference type="EMBL" id="MBI8988983.1"/>
    </source>
</evidence>
<feature type="transmembrane region" description="Helical" evidence="1">
    <location>
        <begin position="12"/>
        <end position="33"/>
    </location>
</feature>
<reference evidence="2" key="1">
    <citation type="submission" date="2020-12" db="EMBL/GenBank/DDBJ databases">
        <title>Genome public.</title>
        <authorList>
            <person name="Sun Q."/>
        </authorList>
    </citation>
    <scope>NUCLEOTIDE SEQUENCE</scope>
    <source>
        <strain evidence="2">CCM 8863</strain>
    </source>
</reference>
<name>A0A934I821_9CORY</name>
<protein>
    <submittedName>
        <fullName evidence="2">Uncharacterized protein</fullName>
    </submittedName>
</protein>
<keyword evidence="1" id="KW-0812">Transmembrane</keyword>
<evidence type="ECO:0000256" key="1">
    <source>
        <dbReference type="SAM" id="Phobius"/>
    </source>
</evidence>
<dbReference type="Proteomes" id="UP000645966">
    <property type="component" value="Unassembled WGS sequence"/>
</dbReference>
<feature type="transmembrane region" description="Helical" evidence="1">
    <location>
        <begin position="76"/>
        <end position="101"/>
    </location>
</feature>
<sequence>MSPGRPGKENPWFGHLLVALLVPAGYPLVVFLSGFNPPERPFAELSYLTLATIALVVNAVVYARHLERLDTNRPPVWMTVTFACYHLAVLPLLIFGVVMFAGSIF</sequence>
<feature type="transmembrane region" description="Helical" evidence="1">
    <location>
        <begin position="45"/>
        <end position="64"/>
    </location>
</feature>
<keyword evidence="1" id="KW-0472">Membrane</keyword>
<comment type="caution">
    <text evidence="2">The sequence shown here is derived from an EMBL/GenBank/DDBJ whole genome shotgun (WGS) entry which is preliminary data.</text>
</comment>
<gene>
    <name evidence="2" type="ORF">JDV75_04300</name>
</gene>